<name>A0A4R6DQG5_9RHOO</name>
<keyword evidence="1" id="KW-0547">Nucleotide-binding</keyword>
<dbReference type="Pfam" id="PF00158">
    <property type="entry name" value="Sigma54_activat"/>
    <property type="match status" value="1"/>
</dbReference>
<evidence type="ECO:0000313" key="5">
    <source>
        <dbReference type="EMBL" id="TDN47261.1"/>
    </source>
</evidence>
<dbReference type="PROSITE" id="PS00676">
    <property type="entry name" value="SIGMA54_INTERACT_2"/>
    <property type="match status" value="1"/>
</dbReference>
<sequence>MKREPDGEALALAALIRDMSAATTAAELAGVFVRGAIDAHRLSWGGCYWRDAAARNLLPLAGGHARADALPALALDELDNPLVYSLTAAQPCRVEHLGTLVDVGEGFERLRERLPRRGVLHVTPLFDSSMRAAGVLAVMGGAEEVQAWLVSLPWQLLLQAYGQLLARLQQADPAARSEPAKPGQRERAGAGRLLAAEFIGVSPVARSVRNELQRLADSSLSLLLTGETGVGKDHAAWLIHQASSRQGRFVPVNCAAIPKDLIESELFGVVRGAYTGAAQAREGLVAAAHGGTLFLDEIGDMPLDLQGSLLRLLNEKKFRPLGASREQGSDFRLICATHRPLQELIRDGRFREDLYFRLRQQVLHLPPLRERKEDLPALAAHILLQFNREHHRNVMGLSERALALLQAHRFPGNVRELRSLLLVAAERTAPGGWISARALADLQSVPHGVTSAGDELELLRTLWGTNNLPEAMTLFERHLLSDRLRRAQGSRRLAAESLGIPKRTLAHKCQSHRLDVGERTT</sequence>
<dbReference type="AlphaFoldDB" id="A0A4R6DQG5"/>
<dbReference type="InterPro" id="IPR003593">
    <property type="entry name" value="AAA+_ATPase"/>
</dbReference>
<dbReference type="Pfam" id="PF25601">
    <property type="entry name" value="AAA_lid_14"/>
    <property type="match status" value="1"/>
</dbReference>
<dbReference type="SUPFAM" id="SSF52540">
    <property type="entry name" value="P-loop containing nucleoside triphosphate hydrolases"/>
    <property type="match status" value="1"/>
</dbReference>
<dbReference type="InterPro" id="IPR002078">
    <property type="entry name" value="Sigma_54_int"/>
</dbReference>
<feature type="domain" description="Sigma-54 factor interaction" evidence="4">
    <location>
        <begin position="198"/>
        <end position="426"/>
    </location>
</feature>
<keyword evidence="2" id="KW-0067">ATP-binding</keyword>
<dbReference type="CDD" id="cd00009">
    <property type="entry name" value="AAA"/>
    <property type="match status" value="1"/>
</dbReference>
<dbReference type="OrthoDB" id="9804019at2"/>
<dbReference type="PANTHER" id="PTHR32071">
    <property type="entry name" value="TRANSCRIPTIONAL REGULATORY PROTEIN"/>
    <property type="match status" value="1"/>
</dbReference>
<dbReference type="InterPro" id="IPR009057">
    <property type="entry name" value="Homeodomain-like_sf"/>
</dbReference>
<dbReference type="Proteomes" id="UP000295129">
    <property type="component" value="Unassembled WGS sequence"/>
</dbReference>
<protein>
    <submittedName>
        <fullName evidence="5">Sigma-54-specific transcriptional regulator</fullName>
    </submittedName>
</protein>
<dbReference type="GO" id="GO:0005524">
    <property type="term" value="F:ATP binding"/>
    <property type="evidence" value="ECO:0007669"/>
    <property type="project" value="UniProtKB-KW"/>
</dbReference>
<organism evidence="5 6">
    <name type="scientific">Azoarcus indigens</name>
    <dbReference type="NCBI Taxonomy" id="29545"/>
    <lineage>
        <taxon>Bacteria</taxon>
        <taxon>Pseudomonadati</taxon>
        <taxon>Pseudomonadota</taxon>
        <taxon>Betaproteobacteria</taxon>
        <taxon>Rhodocyclales</taxon>
        <taxon>Zoogloeaceae</taxon>
        <taxon>Azoarcus</taxon>
    </lineage>
</organism>
<dbReference type="FunFam" id="3.40.50.300:FF:000006">
    <property type="entry name" value="DNA-binding transcriptional regulator NtrC"/>
    <property type="match status" value="1"/>
</dbReference>
<dbReference type="PANTHER" id="PTHR32071:SF117">
    <property type="entry name" value="PTS-DEPENDENT DIHYDROXYACETONE KINASE OPERON REGULATORY PROTEIN-RELATED"/>
    <property type="match status" value="1"/>
</dbReference>
<evidence type="ECO:0000259" key="4">
    <source>
        <dbReference type="PROSITE" id="PS50045"/>
    </source>
</evidence>
<dbReference type="SMART" id="SM00382">
    <property type="entry name" value="AAA"/>
    <property type="match status" value="1"/>
</dbReference>
<evidence type="ECO:0000256" key="2">
    <source>
        <dbReference type="ARBA" id="ARBA00022840"/>
    </source>
</evidence>
<comment type="caution">
    <text evidence="5">The sequence shown here is derived from an EMBL/GenBank/DDBJ whole genome shotgun (WGS) entry which is preliminary data.</text>
</comment>
<dbReference type="EMBL" id="SNVV01000021">
    <property type="protein sequence ID" value="TDN47261.1"/>
    <property type="molecule type" value="Genomic_DNA"/>
</dbReference>
<keyword evidence="3" id="KW-0238">DNA-binding</keyword>
<dbReference type="InterPro" id="IPR058031">
    <property type="entry name" value="AAA_lid_NorR"/>
</dbReference>
<evidence type="ECO:0000256" key="1">
    <source>
        <dbReference type="ARBA" id="ARBA00022741"/>
    </source>
</evidence>
<gene>
    <name evidence="5" type="ORF">C7389_12166</name>
</gene>
<dbReference type="GO" id="GO:0006355">
    <property type="term" value="P:regulation of DNA-templated transcription"/>
    <property type="evidence" value="ECO:0007669"/>
    <property type="project" value="InterPro"/>
</dbReference>
<dbReference type="Gene3D" id="1.10.8.60">
    <property type="match status" value="1"/>
</dbReference>
<dbReference type="InterPro" id="IPR025943">
    <property type="entry name" value="Sigma_54_int_dom_ATP-bd_2"/>
</dbReference>
<reference evidence="5 6" key="1">
    <citation type="submission" date="2019-03" db="EMBL/GenBank/DDBJ databases">
        <title>Genomic Encyclopedia of Type Strains, Phase IV (KMG-IV): sequencing the most valuable type-strain genomes for metagenomic binning, comparative biology and taxonomic classification.</title>
        <authorList>
            <person name="Goeker M."/>
        </authorList>
    </citation>
    <scope>NUCLEOTIDE SEQUENCE [LARGE SCALE GENOMIC DNA]</scope>
    <source>
        <strain evidence="5 6">DSM 12121</strain>
    </source>
</reference>
<dbReference type="Gene3D" id="3.40.50.300">
    <property type="entry name" value="P-loop containing nucleotide triphosphate hydrolases"/>
    <property type="match status" value="1"/>
</dbReference>
<dbReference type="SUPFAM" id="SSF46689">
    <property type="entry name" value="Homeodomain-like"/>
    <property type="match status" value="1"/>
</dbReference>
<evidence type="ECO:0000313" key="6">
    <source>
        <dbReference type="Proteomes" id="UP000295129"/>
    </source>
</evidence>
<keyword evidence="6" id="KW-1185">Reference proteome</keyword>
<dbReference type="GO" id="GO:0003677">
    <property type="term" value="F:DNA binding"/>
    <property type="evidence" value="ECO:0007669"/>
    <property type="project" value="UniProtKB-KW"/>
</dbReference>
<accession>A0A4R6DQG5</accession>
<dbReference type="PROSITE" id="PS50045">
    <property type="entry name" value="SIGMA54_INTERACT_4"/>
    <property type="match status" value="1"/>
</dbReference>
<evidence type="ECO:0000256" key="3">
    <source>
        <dbReference type="ARBA" id="ARBA00023125"/>
    </source>
</evidence>
<dbReference type="Gene3D" id="1.10.10.60">
    <property type="entry name" value="Homeodomain-like"/>
    <property type="match status" value="1"/>
</dbReference>
<proteinExistence type="predicted"/>
<dbReference type="InterPro" id="IPR027417">
    <property type="entry name" value="P-loop_NTPase"/>
</dbReference>